<evidence type="ECO:0000313" key="1">
    <source>
        <dbReference type="EMBL" id="OWZ06291.1"/>
    </source>
</evidence>
<gene>
    <name evidence="1" type="ORF">PHMEG_00021471</name>
</gene>
<dbReference type="Proteomes" id="UP000198211">
    <property type="component" value="Unassembled WGS sequence"/>
</dbReference>
<accession>A0A225VL46</accession>
<proteinExistence type="predicted"/>
<keyword evidence="2" id="KW-1185">Reference proteome</keyword>
<evidence type="ECO:0000313" key="2">
    <source>
        <dbReference type="Proteomes" id="UP000198211"/>
    </source>
</evidence>
<dbReference type="AlphaFoldDB" id="A0A225VL46"/>
<name>A0A225VL46_9STRA</name>
<dbReference type="EMBL" id="NBNE01004026">
    <property type="protein sequence ID" value="OWZ06291.1"/>
    <property type="molecule type" value="Genomic_DNA"/>
</dbReference>
<comment type="caution">
    <text evidence="1">The sequence shown here is derived from an EMBL/GenBank/DDBJ whole genome shotgun (WGS) entry which is preliminary data.</text>
</comment>
<sequence length="159" mass="17863">MILTNITYKAVVYPAHLQGIVWVPRGNVGYVPIDSRKFEAWQALAYAGPRGKTLFRREYELHEQWLASQPSAVDRQTYTPHTSIIQRMVDDLSSDERGSIDEVNESLGDELGEESRMFPTAEEVMIAAMDLSNGNKPDTAVTENHNSLGDRISEVLPLE</sequence>
<dbReference type="OrthoDB" id="128850at2759"/>
<reference evidence="2" key="1">
    <citation type="submission" date="2017-03" db="EMBL/GenBank/DDBJ databases">
        <title>Phytopthora megakarya and P. palmivora, two closely related causual agents of cacao black pod achieved similar genome size and gene model numbers by different mechanisms.</title>
        <authorList>
            <person name="Ali S."/>
            <person name="Shao J."/>
            <person name="Larry D.J."/>
            <person name="Kronmiller B."/>
            <person name="Shen D."/>
            <person name="Strem M.D."/>
            <person name="Melnick R.L."/>
            <person name="Guiltinan M.J."/>
            <person name="Tyler B.M."/>
            <person name="Meinhardt L.W."/>
            <person name="Bailey B.A."/>
        </authorList>
    </citation>
    <scope>NUCLEOTIDE SEQUENCE [LARGE SCALE GENOMIC DNA]</scope>
    <source>
        <strain evidence="2">zdho120</strain>
    </source>
</reference>
<protein>
    <submittedName>
        <fullName evidence="1">Uncharacterized protein</fullName>
    </submittedName>
</protein>
<organism evidence="1 2">
    <name type="scientific">Phytophthora megakarya</name>
    <dbReference type="NCBI Taxonomy" id="4795"/>
    <lineage>
        <taxon>Eukaryota</taxon>
        <taxon>Sar</taxon>
        <taxon>Stramenopiles</taxon>
        <taxon>Oomycota</taxon>
        <taxon>Peronosporomycetes</taxon>
        <taxon>Peronosporales</taxon>
        <taxon>Peronosporaceae</taxon>
        <taxon>Phytophthora</taxon>
    </lineage>
</organism>